<evidence type="ECO:0000313" key="4">
    <source>
        <dbReference type="EMBL" id="SDF40719.1"/>
    </source>
</evidence>
<evidence type="ECO:0000259" key="3">
    <source>
        <dbReference type="Pfam" id="PF07364"/>
    </source>
</evidence>
<evidence type="ECO:0000259" key="2">
    <source>
        <dbReference type="Pfam" id="PF07171"/>
    </source>
</evidence>
<comment type="similarity">
    <text evidence="1">Belongs to the peptidase M81 family.</text>
</comment>
<dbReference type="Proteomes" id="UP000199468">
    <property type="component" value="Unassembled WGS sequence"/>
</dbReference>
<keyword evidence="1" id="KW-0479">Metal-binding</keyword>
<reference evidence="4 5" key="1">
    <citation type="submission" date="2016-10" db="EMBL/GenBank/DDBJ databases">
        <authorList>
            <person name="Varghese N."/>
            <person name="Submissions S."/>
        </authorList>
    </citation>
    <scope>NUCLEOTIDE SEQUENCE [LARGE SCALE GENOMIC DNA]</scope>
    <source>
        <strain evidence="4 5">DSM 26672</strain>
    </source>
</reference>
<gene>
    <name evidence="4" type="ORF">SAMN05421844_101542</name>
</gene>
<dbReference type="PIRSF" id="PIRSF012702">
    <property type="entry name" value="UCP012702"/>
    <property type="match status" value="1"/>
</dbReference>
<keyword evidence="1" id="KW-0482">Metalloprotease</keyword>
<sequence>MRVALASFEFEGNTLSSQINRRDTFSRKVLVEGDGVLPAIEGRDLAVTGALEALRKEGLEIVPILVAHGGSGGVVEGAFYRETLDRIVAGILKQPVDGVFLALHGAMICEGETDPEGALIAALRAALGPGIPIAASLDLHAHVTPRMADNADILVGYETYPHVDAHGTGRRAAELLAGALHGRIRPVTRLRRIDALLPVVGGSTNGDAPMAQVRELARRIEADGRALAASYFPVQPWLDIDDLGIAGVAVTDADPAAATAVAEEIVLAMWDRRRAFELACLSPDEAVREALDRPARVLISDAPDCVGGGAPGDAPAVLAALLRAGPDAESAVLVVDPAAAAEAFDLGIGKTARMRIGSSLDPRFHSPVETEVVVESLHDGHFTYTGGISAGTPGQMGPTAVLRAGRLRIVVPTYATYEYGDEQYRAAGIDIRDCKIAVLKNPMNFRTLLDADTSWVMVGGAGPTAPDLASIAWQVKKRPFWPCDDQQQPVFMENHRDA</sequence>
<name>A0ABY0NFV5_9HYPH</name>
<dbReference type="InterPro" id="IPR015995">
    <property type="entry name" value="MlrC_N"/>
</dbReference>
<comment type="cofactor">
    <cofactor evidence="1">
        <name>Zn(2+)</name>
        <dbReference type="ChEBI" id="CHEBI:29105"/>
    </cofactor>
    <text evidence="1">Binds 1 zinc ion per subunit.</text>
</comment>
<organism evidence="4 5">
    <name type="scientific">Bosea robiniae</name>
    <dbReference type="NCBI Taxonomy" id="1036780"/>
    <lineage>
        <taxon>Bacteria</taxon>
        <taxon>Pseudomonadati</taxon>
        <taxon>Pseudomonadota</taxon>
        <taxon>Alphaproteobacteria</taxon>
        <taxon>Hyphomicrobiales</taxon>
        <taxon>Boseaceae</taxon>
        <taxon>Bosea</taxon>
    </lineage>
</organism>
<accession>A0ABY0NFV5</accession>
<feature type="domain" description="Microcystin LR degradation protein MlrC N-terminal" evidence="3">
    <location>
        <begin position="2"/>
        <end position="291"/>
    </location>
</feature>
<keyword evidence="1" id="KW-0645">Protease</keyword>
<comment type="caution">
    <text evidence="4">The sequence shown here is derived from an EMBL/GenBank/DDBJ whole genome shotgun (WGS) entry which is preliminary data.</text>
</comment>
<keyword evidence="5" id="KW-1185">Reference proteome</keyword>
<dbReference type="InterPro" id="IPR010799">
    <property type="entry name" value="MlrC_C"/>
</dbReference>
<evidence type="ECO:0000256" key="1">
    <source>
        <dbReference type="PIRNR" id="PIRNR012702"/>
    </source>
</evidence>
<comment type="function">
    <text evidence="1">Involved in peptidolytic degradation of cyclic heptapeptide hepatotoxin microcystin (MC).</text>
</comment>
<dbReference type="Pfam" id="PF07171">
    <property type="entry name" value="MlrC_C"/>
    <property type="match status" value="1"/>
</dbReference>
<dbReference type="EMBL" id="FNBZ01000001">
    <property type="protein sequence ID" value="SDF40719.1"/>
    <property type="molecule type" value="Genomic_DNA"/>
</dbReference>
<evidence type="ECO:0000313" key="5">
    <source>
        <dbReference type="Proteomes" id="UP000199468"/>
    </source>
</evidence>
<proteinExistence type="inferred from homology"/>
<dbReference type="InterPro" id="IPR009197">
    <property type="entry name" value="MlrC"/>
</dbReference>
<feature type="domain" description="Microcystin LR degradation protein MlrC C-terminal" evidence="2">
    <location>
        <begin position="299"/>
        <end position="474"/>
    </location>
</feature>
<protein>
    <recommendedName>
        <fullName evidence="1">Microcystinase C</fullName>
        <shortName evidence="1">MlrC</shortName>
    </recommendedName>
</protein>
<dbReference type="RefSeq" id="WP_091855697.1">
    <property type="nucleotide sequence ID" value="NZ_FNBZ01000001.1"/>
</dbReference>
<keyword evidence="1" id="KW-0378">Hydrolase</keyword>
<dbReference type="Pfam" id="PF07364">
    <property type="entry name" value="DUF1485"/>
    <property type="match status" value="1"/>
</dbReference>